<evidence type="ECO:0000256" key="14">
    <source>
        <dbReference type="SAM" id="MobiDB-lite"/>
    </source>
</evidence>
<feature type="compositionally biased region" description="Acidic residues" evidence="14">
    <location>
        <begin position="80"/>
        <end position="92"/>
    </location>
</feature>
<feature type="compositionally biased region" description="Basic and acidic residues" evidence="14">
    <location>
        <begin position="504"/>
        <end position="513"/>
    </location>
</feature>
<dbReference type="FunFam" id="1.10.510.10:FF:000331">
    <property type="entry name" value="Mitogen-activated protein kinase kinase kinase 19"/>
    <property type="match status" value="1"/>
</dbReference>
<dbReference type="PANTHER" id="PTHR11584">
    <property type="entry name" value="SERINE/THREONINE PROTEIN KINASE"/>
    <property type="match status" value="1"/>
</dbReference>
<evidence type="ECO:0000256" key="1">
    <source>
        <dbReference type="ARBA" id="ARBA00008874"/>
    </source>
</evidence>
<dbReference type="InterPro" id="IPR011009">
    <property type="entry name" value="Kinase-like_dom_sf"/>
</dbReference>
<dbReference type="PROSITE" id="PS00108">
    <property type="entry name" value="PROTEIN_KINASE_ST"/>
    <property type="match status" value="1"/>
</dbReference>
<dbReference type="SUPFAM" id="SSF56112">
    <property type="entry name" value="Protein kinase-like (PK-like)"/>
    <property type="match status" value="1"/>
</dbReference>
<feature type="compositionally biased region" description="Low complexity" evidence="14">
    <location>
        <begin position="114"/>
        <end position="124"/>
    </location>
</feature>
<sequence>ARTPKLLVPLDGRPKDCKALPSLKPHAPLKPITRSPLCSRTELRKERLSWGSLCNGRSKAGSEDSGSSSSSSSHCSINLETEDDDNDDDDGQVQETSFKEKGLKLVKDGMLQRSSNASNANQSKEAAESESLKECNYSQKVDPLGVRDFESNKKSDTSVFSEDKRNMNCTTESKTGISNKMTNDVRDLQDDATGWFEEKCENGQIISEQIEPTRKVFCDQETKAKETRAHSAAVEKTGFFPVDPKKYEKMFKARNKESKTRMNCRLKANNSTTHSVTKDPSILGSNRSKTSSKYSGVSTGVKTKSKKSPEYFGKTRDTSLTKVKLSIKSGNAAYFSADTLTLHKACEPQQSNETHKQSPVRELRSAQQFKKQCFGGKSPRSKSAVDLITYRDMFQQIQSGTEGPAMYEMFAGPLFENLRVSSSCEKLKERQPQRMATKKTKPNHKATNKPVQNKAKRNSAESTAALTKSKAKPVSSQTKPQSITNSCRTESGPKPTVEVGTTKEFSHKSSKDEYEDHILSTIMEALSKDGSETFERDDKTLTGPTTPFYGVDSRFMENHVASSGASTDNSANQHPELTPSLNPQQANTNPSTSSGSSCLMSPVYKKFLEEVGEGPLTDDLLQCLAEELISLDERDVSAAPEDSEQGKRESSSCQVYCGLTSQGQLIAVKQVCLDSSDPDAAKKEYNRLQGEVDLLKTLRHSNIVGFLGTSLYQHVVSIFMEYIPGGSIASILHRFGPLPERVLALYTHQILEGVAFLHQNRVIHRDLKGNNVMLMPTGVIKLIDFGCARRLSCLNHTAPNSGELLKSVHGTPYWMAPEVISESGYGRKSDIWSVGCTVFEMATGKPPLAHMDKMAALFYIGARRGLMPTLPDGFSDNAKDFVKICLTSDQSLRPSADQLLRHSFIPKGQTNIKYWEAQRKNCCGP</sequence>
<feature type="region of interest" description="Disordered" evidence="14">
    <location>
        <begin position="1"/>
        <end position="38"/>
    </location>
</feature>
<evidence type="ECO:0000256" key="8">
    <source>
        <dbReference type="ARBA" id="ARBA00047899"/>
    </source>
</evidence>
<evidence type="ECO:0000259" key="15">
    <source>
        <dbReference type="PROSITE" id="PS50011"/>
    </source>
</evidence>
<comment type="catalytic activity">
    <reaction evidence="8">
        <text>L-threonyl-[protein] + ATP = O-phospho-L-threonyl-[protein] + ADP + H(+)</text>
        <dbReference type="Rhea" id="RHEA:46608"/>
        <dbReference type="Rhea" id="RHEA-COMP:11060"/>
        <dbReference type="Rhea" id="RHEA-COMP:11605"/>
        <dbReference type="ChEBI" id="CHEBI:15378"/>
        <dbReference type="ChEBI" id="CHEBI:30013"/>
        <dbReference type="ChEBI" id="CHEBI:30616"/>
        <dbReference type="ChEBI" id="CHEBI:61977"/>
        <dbReference type="ChEBI" id="CHEBI:456216"/>
        <dbReference type="EC" id="2.7.11.1"/>
    </reaction>
</comment>
<evidence type="ECO:0000256" key="5">
    <source>
        <dbReference type="ARBA" id="ARBA00022741"/>
    </source>
</evidence>
<keyword evidence="17" id="KW-1185">Reference proteome</keyword>
<organism evidence="16 17">
    <name type="scientific">Fundulus heteroclitus</name>
    <name type="common">Killifish</name>
    <name type="synonym">Mummichog</name>
    <dbReference type="NCBI Taxonomy" id="8078"/>
    <lineage>
        <taxon>Eukaryota</taxon>
        <taxon>Metazoa</taxon>
        <taxon>Chordata</taxon>
        <taxon>Craniata</taxon>
        <taxon>Vertebrata</taxon>
        <taxon>Euteleostomi</taxon>
        <taxon>Actinopterygii</taxon>
        <taxon>Neopterygii</taxon>
        <taxon>Teleostei</taxon>
        <taxon>Neoteleostei</taxon>
        <taxon>Acanthomorphata</taxon>
        <taxon>Ovalentaria</taxon>
        <taxon>Atherinomorphae</taxon>
        <taxon>Cyprinodontiformes</taxon>
        <taxon>Fundulidae</taxon>
        <taxon>Fundulus</taxon>
    </lineage>
</organism>
<keyword evidence="7" id="KW-0067">ATP-binding</keyword>
<proteinExistence type="inferred from homology"/>
<evidence type="ECO:0000256" key="11">
    <source>
        <dbReference type="ARBA" id="ARBA00080573"/>
    </source>
</evidence>
<dbReference type="GO" id="GO:0004674">
    <property type="term" value="F:protein serine/threonine kinase activity"/>
    <property type="evidence" value="ECO:0007669"/>
    <property type="project" value="UniProtKB-KW"/>
</dbReference>
<dbReference type="EC" id="2.7.11.1" evidence="2"/>
<feature type="region of interest" description="Disordered" evidence="14">
    <location>
        <begin position="271"/>
        <end position="309"/>
    </location>
</feature>
<keyword evidence="5" id="KW-0547">Nucleotide-binding</keyword>
<dbReference type="Pfam" id="PF00069">
    <property type="entry name" value="Pkinase"/>
    <property type="match status" value="1"/>
</dbReference>
<name>A0A3Q2SVA9_FUNHE</name>
<feature type="compositionally biased region" description="Basic and acidic residues" evidence="14">
    <location>
        <begin position="145"/>
        <end position="166"/>
    </location>
</feature>
<accession>A0A3Q2SVA9</accession>
<feature type="compositionally biased region" description="Basic residues" evidence="14">
    <location>
        <begin position="436"/>
        <end position="447"/>
    </location>
</feature>
<feature type="compositionally biased region" description="Basic and acidic residues" evidence="14">
    <location>
        <begin position="529"/>
        <end position="540"/>
    </location>
</feature>
<keyword evidence="4" id="KW-0808">Transferase</keyword>
<evidence type="ECO:0000256" key="12">
    <source>
        <dbReference type="PIRSR" id="PIRSR000615-1"/>
    </source>
</evidence>
<dbReference type="InterPro" id="IPR008271">
    <property type="entry name" value="Ser/Thr_kinase_AS"/>
</dbReference>
<evidence type="ECO:0000313" key="16">
    <source>
        <dbReference type="Ensembl" id="ENSFHEP00000004183.1"/>
    </source>
</evidence>
<keyword evidence="13" id="KW-0460">Magnesium</keyword>
<dbReference type="GO" id="GO:0005524">
    <property type="term" value="F:ATP binding"/>
    <property type="evidence" value="ECO:0007669"/>
    <property type="project" value="UniProtKB-KW"/>
</dbReference>
<reference evidence="16" key="1">
    <citation type="submission" date="2025-08" db="UniProtKB">
        <authorList>
            <consortium name="Ensembl"/>
        </authorList>
    </citation>
    <scope>IDENTIFICATION</scope>
</reference>
<comment type="similarity">
    <text evidence="1">Belongs to the protein kinase superfamily. STE Ser/Thr protein kinase family. STE20 subfamily.</text>
</comment>
<feature type="compositionally biased region" description="Polar residues" evidence="14">
    <location>
        <begin position="167"/>
        <end position="182"/>
    </location>
</feature>
<feature type="binding site" evidence="13">
    <location>
        <position position="784"/>
    </location>
    <ligand>
        <name>Mg(2+)</name>
        <dbReference type="ChEBI" id="CHEBI:18420"/>
    </ligand>
</feature>
<dbReference type="Gene3D" id="1.10.510.10">
    <property type="entry name" value="Transferase(Phosphotransferase) domain 1"/>
    <property type="match status" value="1"/>
</dbReference>
<comment type="catalytic activity">
    <reaction evidence="9">
        <text>L-seryl-[protein] + ATP = O-phospho-L-seryl-[protein] + ADP + H(+)</text>
        <dbReference type="Rhea" id="RHEA:17989"/>
        <dbReference type="Rhea" id="RHEA-COMP:9863"/>
        <dbReference type="Rhea" id="RHEA-COMP:11604"/>
        <dbReference type="ChEBI" id="CHEBI:15378"/>
        <dbReference type="ChEBI" id="CHEBI:29999"/>
        <dbReference type="ChEBI" id="CHEBI:30616"/>
        <dbReference type="ChEBI" id="CHEBI:83421"/>
        <dbReference type="ChEBI" id="CHEBI:456216"/>
        <dbReference type="EC" id="2.7.11.1"/>
    </reaction>
</comment>
<feature type="region of interest" description="Disordered" evidence="14">
    <location>
        <begin position="427"/>
        <end position="513"/>
    </location>
</feature>
<dbReference type="GeneTree" id="ENSGT00940000160383"/>
<dbReference type="STRING" id="8078.ENSFHEP00000004183"/>
<feature type="compositionally biased region" description="Basic and acidic residues" evidence="14">
    <location>
        <begin position="97"/>
        <end position="107"/>
    </location>
</feature>
<evidence type="ECO:0000256" key="10">
    <source>
        <dbReference type="ARBA" id="ARBA00069016"/>
    </source>
</evidence>
<evidence type="ECO:0000313" key="17">
    <source>
        <dbReference type="Proteomes" id="UP000265000"/>
    </source>
</evidence>
<evidence type="ECO:0000256" key="9">
    <source>
        <dbReference type="ARBA" id="ARBA00048679"/>
    </source>
</evidence>
<keyword evidence="3" id="KW-0723">Serine/threonine-protein kinase</keyword>
<dbReference type="InterPro" id="IPR000719">
    <property type="entry name" value="Prot_kinase_dom"/>
</dbReference>
<keyword evidence="13" id="KW-0479">Metal-binding</keyword>
<evidence type="ECO:0000256" key="7">
    <source>
        <dbReference type="ARBA" id="ARBA00022840"/>
    </source>
</evidence>
<feature type="active site" description="Proton acceptor" evidence="12">
    <location>
        <position position="766"/>
    </location>
</feature>
<feature type="region of interest" description="Disordered" evidence="14">
    <location>
        <begin position="53"/>
        <end position="185"/>
    </location>
</feature>
<evidence type="ECO:0000256" key="3">
    <source>
        <dbReference type="ARBA" id="ARBA00022527"/>
    </source>
</evidence>
<dbReference type="GO" id="GO:0046872">
    <property type="term" value="F:metal ion binding"/>
    <property type="evidence" value="ECO:0007669"/>
    <property type="project" value="UniProtKB-KW"/>
</dbReference>
<protein>
    <recommendedName>
        <fullName evidence="10">Mitogen-activated protein kinase kinase kinase 19</fullName>
        <ecNumber evidence="2">2.7.11.1</ecNumber>
    </recommendedName>
    <alternativeName>
        <fullName evidence="11">SPS1/STE20-related protein kinase YSK4</fullName>
    </alternativeName>
</protein>
<reference evidence="16" key="2">
    <citation type="submission" date="2025-09" db="UniProtKB">
        <authorList>
            <consortium name="Ensembl"/>
        </authorList>
    </citation>
    <scope>IDENTIFICATION</scope>
</reference>
<feature type="compositionally biased region" description="Polar residues" evidence="14">
    <location>
        <begin position="560"/>
        <end position="597"/>
    </location>
</feature>
<feature type="compositionally biased region" description="Polar residues" evidence="14">
    <location>
        <begin position="474"/>
        <end position="489"/>
    </location>
</feature>
<feature type="compositionally biased region" description="Polar residues" evidence="14">
    <location>
        <begin position="283"/>
        <end position="294"/>
    </location>
</feature>
<feature type="domain" description="Protein kinase" evidence="15">
    <location>
        <begin position="605"/>
        <end position="905"/>
    </location>
</feature>
<evidence type="ECO:0000256" key="6">
    <source>
        <dbReference type="ARBA" id="ARBA00022777"/>
    </source>
</evidence>
<keyword evidence="6" id="KW-0418">Kinase</keyword>
<evidence type="ECO:0000256" key="13">
    <source>
        <dbReference type="PIRSR" id="PIRSR000615-3"/>
    </source>
</evidence>
<dbReference type="PANTHER" id="PTHR11584:SF369">
    <property type="entry name" value="MITOGEN-ACTIVATED PROTEIN KINASE KINASE KINASE 19-RELATED"/>
    <property type="match status" value="1"/>
</dbReference>
<dbReference type="SMART" id="SM00220">
    <property type="entry name" value="S_TKc"/>
    <property type="match status" value="1"/>
</dbReference>
<feature type="compositionally biased region" description="Low complexity" evidence="14">
    <location>
        <begin position="63"/>
        <end position="76"/>
    </location>
</feature>
<dbReference type="Ensembl" id="ENSFHET00000009278.1">
    <property type="protein sequence ID" value="ENSFHEP00000004183.1"/>
    <property type="gene ID" value="ENSFHEG00000005140.1"/>
</dbReference>
<dbReference type="AlphaFoldDB" id="A0A3Q2SVA9"/>
<feature type="region of interest" description="Disordered" evidence="14">
    <location>
        <begin position="529"/>
        <end position="597"/>
    </location>
</feature>
<dbReference type="Proteomes" id="UP000265000">
    <property type="component" value="Unplaced"/>
</dbReference>
<evidence type="ECO:0000256" key="4">
    <source>
        <dbReference type="ARBA" id="ARBA00022679"/>
    </source>
</evidence>
<evidence type="ECO:0000256" key="2">
    <source>
        <dbReference type="ARBA" id="ARBA00012513"/>
    </source>
</evidence>
<feature type="binding site" evidence="13">
    <location>
        <position position="771"/>
    </location>
    <ligand>
        <name>Mg(2+)</name>
        <dbReference type="ChEBI" id="CHEBI:18420"/>
    </ligand>
</feature>
<dbReference type="PROSITE" id="PS50011">
    <property type="entry name" value="PROTEIN_KINASE_DOM"/>
    <property type="match status" value="1"/>
</dbReference>